<dbReference type="PANTHER" id="PTHR25462">
    <property type="entry name" value="BONUS, ISOFORM C-RELATED"/>
    <property type="match status" value="1"/>
</dbReference>
<dbReference type="WBParaSite" id="PTRK_0000106900.1">
    <property type="protein sequence ID" value="PTRK_0000106900.1"/>
    <property type="gene ID" value="PTRK_0000106900"/>
</dbReference>
<evidence type="ECO:0000256" key="4">
    <source>
        <dbReference type="PROSITE-ProRule" id="PRU00175"/>
    </source>
</evidence>
<dbReference type="GO" id="GO:0061630">
    <property type="term" value="F:ubiquitin protein ligase activity"/>
    <property type="evidence" value="ECO:0007669"/>
    <property type="project" value="TreeGrafter"/>
</dbReference>
<feature type="domain" description="RING-type" evidence="5">
    <location>
        <begin position="13"/>
        <end position="63"/>
    </location>
</feature>
<keyword evidence="1" id="KW-0479">Metal-binding</keyword>
<dbReference type="PANTHER" id="PTHR25462:SF305">
    <property type="entry name" value="RING-TYPE DOMAIN-CONTAINING PROTEIN"/>
    <property type="match status" value="1"/>
</dbReference>
<dbReference type="InterPro" id="IPR027370">
    <property type="entry name" value="Znf-RING_euk"/>
</dbReference>
<dbReference type="SUPFAM" id="SSF57850">
    <property type="entry name" value="RING/U-box"/>
    <property type="match status" value="1"/>
</dbReference>
<dbReference type="SMART" id="SM00184">
    <property type="entry name" value="RING"/>
    <property type="match status" value="1"/>
</dbReference>
<evidence type="ECO:0000256" key="1">
    <source>
        <dbReference type="ARBA" id="ARBA00022723"/>
    </source>
</evidence>
<evidence type="ECO:0000259" key="5">
    <source>
        <dbReference type="PROSITE" id="PS50089"/>
    </source>
</evidence>
<organism evidence="6 7">
    <name type="scientific">Parastrongyloides trichosuri</name>
    <name type="common">Possum-specific nematode worm</name>
    <dbReference type="NCBI Taxonomy" id="131310"/>
    <lineage>
        <taxon>Eukaryota</taxon>
        <taxon>Metazoa</taxon>
        <taxon>Ecdysozoa</taxon>
        <taxon>Nematoda</taxon>
        <taxon>Chromadorea</taxon>
        <taxon>Rhabditida</taxon>
        <taxon>Tylenchina</taxon>
        <taxon>Panagrolaimomorpha</taxon>
        <taxon>Strongyloidoidea</taxon>
        <taxon>Strongyloididae</taxon>
        <taxon>Parastrongyloides</taxon>
    </lineage>
</organism>
<evidence type="ECO:0000313" key="7">
    <source>
        <dbReference type="WBParaSite" id="PTRK_0000106900.1"/>
    </source>
</evidence>
<dbReference type="InterPro" id="IPR017907">
    <property type="entry name" value="Znf_RING_CS"/>
</dbReference>
<dbReference type="AlphaFoldDB" id="A0A0N4Z2H4"/>
<protein>
    <submittedName>
        <fullName evidence="7">RING-type domain-containing protein</fullName>
    </submittedName>
</protein>
<name>A0A0N4Z2H4_PARTI</name>
<dbReference type="Gene3D" id="3.30.40.10">
    <property type="entry name" value="Zinc/RING finger domain, C3HC4 (zinc finger)"/>
    <property type="match status" value="1"/>
</dbReference>
<dbReference type="InterPro" id="IPR013083">
    <property type="entry name" value="Znf_RING/FYVE/PHD"/>
</dbReference>
<dbReference type="PROSITE" id="PS50089">
    <property type="entry name" value="ZF_RING_2"/>
    <property type="match status" value="1"/>
</dbReference>
<accession>A0A0N4Z2H4</accession>
<evidence type="ECO:0000256" key="3">
    <source>
        <dbReference type="ARBA" id="ARBA00022833"/>
    </source>
</evidence>
<sequence>MASSSFFQEEATCCVCMNILESPKTLPCGHTLCSQCLQSLYETTHRIITNEDFLPAYSCPTCRLSINLEPNQIAVNVILQKIISTYQNNVIERSPVKKSEIFCITCNKVIPDTSTYVCKTCDNELDLKYYCAICGWKNHSSHNFIKYDQNEMIKNKIVQLNYLKEFIPINGLNEELHTINVKNTTYLTDTFNSYLTEMKNLETIVREKALITTDVANEIGGILNASNELLEENKERIKNLKIVLSKGSDSSKDVITNLNDIIKLKSQLLGNIDQFEGNNEIKNNNINKKRKL</sequence>
<dbReference type="Pfam" id="PF13445">
    <property type="entry name" value="zf-RING_UBOX"/>
    <property type="match status" value="1"/>
</dbReference>
<dbReference type="InterPro" id="IPR001841">
    <property type="entry name" value="Znf_RING"/>
</dbReference>
<dbReference type="GO" id="GO:0008270">
    <property type="term" value="F:zinc ion binding"/>
    <property type="evidence" value="ECO:0007669"/>
    <property type="project" value="UniProtKB-KW"/>
</dbReference>
<evidence type="ECO:0000256" key="2">
    <source>
        <dbReference type="ARBA" id="ARBA00022771"/>
    </source>
</evidence>
<proteinExistence type="predicted"/>
<keyword evidence="6" id="KW-1185">Reference proteome</keyword>
<dbReference type="PROSITE" id="PS00518">
    <property type="entry name" value="ZF_RING_1"/>
    <property type="match status" value="1"/>
</dbReference>
<dbReference type="STRING" id="131310.A0A0N4Z2H4"/>
<dbReference type="GO" id="GO:0005654">
    <property type="term" value="C:nucleoplasm"/>
    <property type="evidence" value="ECO:0007669"/>
    <property type="project" value="TreeGrafter"/>
</dbReference>
<keyword evidence="3" id="KW-0862">Zinc</keyword>
<keyword evidence="2 4" id="KW-0863">Zinc-finger</keyword>
<evidence type="ECO:0000313" key="6">
    <source>
        <dbReference type="Proteomes" id="UP000038045"/>
    </source>
</evidence>
<reference evidence="7" key="1">
    <citation type="submission" date="2017-02" db="UniProtKB">
        <authorList>
            <consortium name="WormBaseParasite"/>
        </authorList>
    </citation>
    <scope>IDENTIFICATION</scope>
</reference>
<dbReference type="InterPro" id="IPR047153">
    <property type="entry name" value="TRIM45/56/19-like"/>
</dbReference>
<dbReference type="Proteomes" id="UP000038045">
    <property type="component" value="Unplaced"/>
</dbReference>